<dbReference type="EMBL" id="CP000246">
    <property type="protein sequence ID" value="ABG85070.1"/>
    <property type="molecule type" value="Genomic_DNA"/>
</dbReference>
<dbReference type="Gene3D" id="3.40.630.190">
    <property type="entry name" value="LCP protein"/>
    <property type="match status" value="1"/>
</dbReference>
<dbReference type="STRING" id="195103.CPF_2378"/>
<dbReference type="PANTHER" id="PTHR33392:SF6">
    <property type="entry name" value="POLYISOPRENYL-TEICHOIC ACID--PEPTIDOGLYCAN TEICHOIC ACID TRANSFERASE TAGU"/>
    <property type="match status" value="1"/>
</dbReference>
<dbReference type="Gene3D" id="3.30.70.2390">
    <property type="match status" value="1"/>
</dbReference>
<dbReference type="eggNOG" id="COG1316">
    <property type="taxonomic scope" value="Bacteria"/>
</dbReference>
<evidence type="ECO:0000313" key="6">
    <source>
        <dbReference type="Proteomes" id="UP000001823"/>
    </source>
</evidence>
<proteinExistence type="inferred from homology"/>
<name>A0A0H2YVF2_CLOP1</name>
<sequence length="437" mass="48854">MGNEENRFEKRQDKKNINKKSLVKRIILGALAFILIFFISIFGYFYFKYGSFLGEVFNIVKDVKQDVIKVEEPINVLLLGMDIGDTSDVSNKDAKRTDTIILANFDPITKEAKLISIPRDTRVKIGGKSQKINAAYPIGGEKLVKQLVGNILGVKVDYVVKVDYEGFRGIIDAIGGIDMYIEQDMNYDDPGQDLHIHFNKGETVHLDGKKAEEFFRWRKNNDGTGLVNGDVDRIKNQQKFINAVIDKVLSVSTITKIDSIAEILNKNIETNIPLDVTVAYGLKGLETDKNNIKMMTLPGEGKYVGNVSYYIPDEKATKELRSQLNSSNLSGRKNVIPSAARGDLSIKVLNCTKINGLAANVQKQLNENGYDKVDVGNGDPREKSEILIKDESSRAFMENDLKIENIKKGISSKYDGNGTYDVVILLGKDFKNFGEMK</sequence>
<reference evidence="5 6" key="1">
    <citation type="journal article" date="2006" name="Genome Res.">
        <title>Skewed genomic variability in strains of the toxigenic bacterial pathogen, Clostridium perfringens.</title>
        <authorList>
            <person name="Myers G.S."/>
            <person name="Rasko D.A."/>
            <person name="Cheung J.K."/>
            <person name="Ravel J."/>
            <person name="Seshadri R."/>
            <person name="Deboy R.T."/>
            <person name="Ren Q."/>
            <person name="Varga J."/>
            <person name="Awad M.M."/>
            <person name="Brinkac L.M."/>
            <person name="Daugherty S.C."/>
            <person name="Haft D.H."/>
            <person name="Dodson R.J."/>
            <person name="Madupu R."/>
            <person name="Nelson W.C."/>
            <person name="Rosovitz M.J."/>
            <person name="Sullivan S.A."/>
            <person name="Khouri H."/>
            <person name="Dimitrov G.I."/>
            <person name="Watkins K.L."/>
            <person name="Mulligan S."/>
            <person name="Benton J."/>
            <person name="Radune D."/>
            <person name="Fisher D.J."/>
            <person name="Atkins H.S."/>
            <person name="Hiscox T."/>
            <person name="Jost B.H."/>
            <person name="Billington S.J."/>
            <person name="Songer J.G."/>
            <person name="McClane B.A."/>
            <person name="Titball R.W."/>
            <person name="Rood J.I."/>
            <person name="Melville S.B."/>
            <person name="Paulsen I.T."/>
        </authorList>
    </citation>
    <scope>NUCLEOTIDE SEQUENCE [LARGE SCALE GENOMIC DNA]</scope>
    <source>
        <strain evidence="6">ATCC 13124 / DSM 756 / JCM 1290 / NCIMB 6125 / NCTC 8237 / S 107 / Type A</strain>
    </source>
</reference>
<organism evidence="5 6">
    <name type="scientific">Clostridium perfringens (strain ATCC 13124 / DSM 756 / JCM 1290 / NCIMB 6125 / NCTC 8237 / Type A)</name>
    <dbReference type="NCBI Taxonomy" id="195103"/>
    <lineage>
        <taxon>Bacteria</taxon>
        <taxon>Bacillati</taxon>
        <taxon>Bacillota</taxon>
        <taxon>Clostridia</taxon>
        <taxon>Eubacteriales</taxon>
        <taxon>Clostridiaceae</taxon>
        <taxon>Clostridium</taxon>
    </lineage>
</organism>
<dbReference type="KEGG" id="cpf:CPF_2378"/>
<dbReference type="AlphaFoldDB" id="A0A0H2YVF2"/>
<dbReference type="NCBIfam" id="TIGR00350">
    <property type="entry name" value="lytR_cpsA_psr"/>
    <property type="match status" value="1"/>
</dbReference>
<feature type="domain" description="Cell envelope-related transcriptional attenuator" evidence="3">
    <location>
        <begin position="96"/>
        <end position="249"/>
    </location>
</feature>
<dbReference type="Proteomes" id="UP000001823">
    <property type="component" value="Chromosome"/>
</dbReference>
<dbReference type="Pfam" id="PF03816">
    <property type="entry name" value="LytR_cpsA_psr"/>
    <property type="match status" value="1"/>
</dbReference>
<keyword evidence="2" id="KW-0472">Membrane</keyword>
<accession>A0A0H2YVF2</accession>
<evidence type="ECO:0000256" key="2">
    <source>
        <dbReference type="SAM" id="Phobius"/>
    </source>
</evidence>
<evidence type="ECO:0000256" key="1">
    <source>
        <dbReference type="ARBA" id="ARBA00006068"/>
    </source>
</evidence>
<dbReference type="PaxDb" id="195103-CPF_2378"/>
<dbReference type="Pfam" id="PF13399">
    <property type="entry name" value="LytR_C"/>
    <property type="match status" value="1"/>
</dbReference>
<dbReference type="HOGENOM" id="CLU_016455_5_2_9"/>
<dbReference type="InterPro" id="IPR004474">
    <property type="entry name" value="LytR_CpsA_psr"/>
</dbReference>
<keyword evidence="6" id="KW-1185">Reference proteome</keyword>
<evidence type="ECO:0000259" key="3">
    <source>
        <dbReference type="Pfam" id="PF03816"/>
    </source>
</evidence>
<comment type="similarity">
    <text evidence="1">Belongs to the LytR/CpsA/Psr (LCP) family.</text>
</comment>
<evidence type="ECO:0000313" key="5">
    <source>
        <dbReference type="EMBL" id="ABG85070.1"/>
    </source>
</evidence>
<dbReference type="PANTHER" id="PTHR33392">
    <property type="entry name" value="POLYISOPRENYL-TEICHOIC ACID--PEPTIDOGLYCAN TEICHOIC ACID TRANSFERASE TAGU"/>
    <property type="match status" value="1"/>
</dbReference>
<keyword evidence="2" id="KW-0812">Transmembrane</keyword>
<dbReference type="InterPro" id="IPR050922">
    <property type="entry name" value="LytR/CpsA/Psr_CW_biosynth"/>
</dbReference>
<gene>
    <name evidence="5" type="ordered locus">CPF_2378</name>
</gene>
<protein>
    <submittedName>
        <fullName evidence="5">Cell envelope-related transcriptional attenuator domain protein</fullName>
    </submittedName>
</protein>
<dbReference type="InterPro" id="IPR027381">
    <property type="entry name" value="LytR/CpsA/Psr_C"/>
</dbReference>
<feature type="domain" description="LytR/CpsA/Psr regulator C-terminal" evidence="4">
    <location>
        <begin position="344"/>
        <end position="430"/>
    </location>
</feature>
<feature type="transmembrane region" description="Helical" evidence="2">
    <location>
        <begin position="26"/>
        <end position="47"/>
    </location>
</feature>
<keyword evidence="2" id="KW-1133">Transmembrane helix</keyword>
<evidence type="ECO:0000259" key="4">
    <source>
        <dbReference type="Pfam" id="PF13399"/>
    </source>
</evidence>
<dbReference type="RefSeq" id="WP_011591057.1">
    <property type="nucleotide sequence ID" value="NC_008261.1"/>
</dbReference>